<accession>A0ABR4GV53</accession>
<proteinExistence type="predicted"/>
<evidence type="ECO:0000313" key="2">
    <source>
        <dbReference type="Proteomes" id="UP001610334"/>
    </source>
</evidence>
<sequence>MPVTVVTVTQTMECTGTPTMLSVRRSEFTSEGNTRTCSSFISLVLALLAICLLW</sequence>
<dbReference type="EMBL" id="JBFXLT010000156">
    <property type="protein sequence ID" value="KAL2802954.1"/>
    <property type="molecule type" value="Genomic_DNA"/>
</dbReference>
<keyword evidence="2" id="KW-1185">Reference proteome</keyword>
<organism evidence="1 2">
    <name type="scientific">Aspergillus granulosus</name>
    <dbReference type="NCBI Taxonomy" id="176169"/>
    <lineage>
        <taxon>Eukaryota</taxon>
        <taxon>Fungi</taxon>
        <taxon>Dikarya</taxon>
        <taxon>Ascomycota</taxon>
        <taxon>Pezizomycotina</taxon>
        <taxon>Eurotiomycetes</taxon>
        <taxon>Eurotiomycetidae</taxon>
        <taxon>Eurotiales</taxon>
        <taxon>Aspergillaceae</taxon>
        <taxon>Aspergillus</taxon>
        <taxon>Aspergillus subgen. Nidulantes</taxon>
    </lineage>
</organism>
<protein>
    <submittedName>
        <fullName evidence="1">Uncharacterized protein</fullName>
    </submittedName>
</protein>
<gene>
    <name evidence="1" type="ORF">BJX63DRAFT_413363</name>
</gene>
<comment type="caution">
    <text evidence="1">The sequence shown here is derived from an EMBL/GenBank/DDBJ whole genome shotgun (WGS) entry which is preliminary data.</text>
</comment>
<name>A0ABR4GV53_9EURO</name>
<dbReference type="Proteomes" id="UP001610334">
    <property type="component" value="Unassembled WGS sequence"/>
</dbReference>
<evidence type="ECO:0000313" key="1">
    <source>
        <dbReference type="EMBL" id="KAL2802954.1"/>
    </source>
</evidence>
<reference evidence="1 2" key="1">
    <citation type="submission" date="2024-07" db="EMBL/GenBank/DDBJ databases">
        <title>Section-level genome sequencing and comparative genomics of Aspergillus sections Usti and Cavernicolus.</title>
        <authorList>
            <consortium name="Lawrence Berkeley National Laboratory"/>
            <person name="Nybo J.L."/>
            <person name="Vesth T.C."/>
            <person name="Theobald S."/>
            <person name="Frisvad J.C."/>
            <person name="Larsen T.O."/>
            <person name="Kjaerboelling I."/>
            <person name="Rothschild-Mancinelli K."/>
            <person name="Lyhne E.K."/>
            <person name="Kogle M.E."/>
            <person name="Barry K."/>
            <person name="Clum A."/>
            <person name="Na H."/>
            <person name="Ledsgaard L."/>
            <person name="Lin J."/>
            <person name="Lipzen A."/>
            <person name="Kuo A."/>
            <person name="Riley R."/>
            <person name="Mondo S."/>
            <person name="Labutti K."/>
            <person name="Haridas S."/>
            <person name="Pangalinan J."/>
            <person name="Salamov A.A."/>
            <person name="Simmons B.A."/>
            <person name="Magnuson J.K."/>
            <person name="Chen J."/>
            <person name="Drula E."/>
            <person name="Henrissat B."/>
            <person name="Wiebenga A."/>
            <person name="Lubbers R.J."/>
            <person name="Gomes A.C."/>
            <person name="Makela M.R."/>
            <person name="Stajich J."/>
            <person name="Grigoriev I.V."/>
            <person name="Mortensen U.H."/>
            <person name="De Vries R.P."/>
            <person name="Baker S.E."/>
            <person name="Andersen M.R."/>
        </authorList>
    </citation>
    <scope>NUCLEOTIDE SEQUENCE [LARGE SCALE GENOMIC DNA]</scope>
    <source>
        <strain evidence="1 2">CBS 588.65</strain>
    </source>
</reference>